<proteinExistence type="predicted"/>
<dbReference type="CDD" id="cd13544">
    <property type="entry name" value="PBP2_Fbp_like_1"/>
    <property type="match status" value="1"/>
</dbReference>
<keyword evidence="1 3" id="KW-0732">Signal</keyword>
<dbReference type="PANTHER" id="PTHR30006">
    <property type="entry name" value="THIAMINE-BINDING PERIPLASMIC PROTEIN-RELATED"/>
    <property type="match status" value="1"/>
</dbReference>
<protein>
    <submittedName>
        <fullName evidence="4">Phosphoglycerate transport regulatory protein PgtC</fullName>
    </submittedName>
</protein>
<evidence type="ECO:0000313" key="4">
    <source>
        <dbReference type="EMBL" id="VYT24651.1"/>
    </source>
</evidence>
<accession>A0A6N2V8E6</accession>
<dbReference type="GO" id="GO:0030975">
    <property type="term" value="F:thiamine binding"/>
    <property type="evidence" value="ECO:0007669"/>
    <property type="project" value="TreeGrafter"/>
</dbReference>
<dbReference type="Pfam" id="PF13343">
    <property type="entry name" value="SBP_bac_6"/>
    <property type="match status" value="1"/>
</dbReference>
<reference evidence="4" key="1">
    <citation type="submission" date="2019-11" db="EMBL/GenBank/DDBJ databases">
        <authorList>
            <person name="Feng L."/>
        </authorList>
    </citation>
    <scope>NUCLEOTIDE SEQUENCE</scope>
    <source>
        <strain evidence="4">CbolteaeLFYP116</strain>
    </source>
</reference>
<dbReference type="GeneID" id="23115058"/>
<gene>
    <name evidence="4" type="primary">pgtC</name>
    <name evidence="4" type="ORF">CBLFYP116_02521</name>
</gene>
<dbReference type="InterPro" id="IPR026045">
    <property type="entry name" value="Ferric-bd"/>
</dbReference>
<dbReference type="AlphaFoldDB" id="A0A6N2V8E6"/>
<dbReference type="EMBL" id="CACRTF010000011">
    <property type="protein sequence ID" value="VYT24651.1"/>
    <property type="molecule type" value="Genomic_DNA"/>
</dbReference>
<organism evidence="4">
    <name type="scientific">Enterocloster bolteae</name>
    <dbReference type="NCBI Taxonomy" id="208479"/>
    <lineage>
        <taxon>Bacteria</taxon>
        <taxon>Bacillati</taxon>
        <taxon>Bacillota</taxon>
        <taxon>Clostridia</taxon>
        <taxon>Lachnospirales</taxon>
        <taxon>Lachnospiraceae</taxon>
        <taxon>Enterocloster</taxon>
    </lineage>
</organism>
<dbReference type="PROSITE" id="PS51257">
    <property type="entry name" value="PROKAR_LIPOPROTEIN"/>
    <property type="match status" value="1"/>
</dbReference>
<dbReference type="GO" id="GO:0015888">
    <property type="term" value="P:thiamine transport"/>
    <property type="evidence" value="ECO:0007669"/>
    <property type="project" value="TreeGrafter"/>
</dbReference>
<dbReference type="PANTHER" id="PTHR30006:SF2">
    <property type="entry name" value="ABC TRANSPORTER SUBSTRATE-BINDING PROTEIN"/>
    <property type="match status" value="1"/>
</dbReference>
<evidence type="ECO:0000256" key="2">
    <source>
        <dbReference type="SAM" id="MobiDB-lite"/>
    </source>
</evidence>
<dbReference type="GO" id="GO:0030976">
    <property type="term" value="F:thiamine pyrophosphate binding"/>
    <property type="evidence" value="ECO:0007669"/>
    <property type="project" value="TreeGrafter"/>
</dbReference>
<dbReference type="SUPFAM" id="SSF53850">
    <property type="entry name" value="Periplasmic binding protein-like II"/>
    <property type="match status" value="1"/>
</dbReference>
<dbReference type="GO" id="GO:0030288">
    <property type="term" value="C:outer membrane-bounded periplasmic space"/>
    <property type="evidence" value="ECO:0007669"/>
    <property type="project" value="TreeGrafter"/>
</dbReference>
<feature type="chain" id="PRO_5026965730" evidence="3">
    <location>
        <begin position="20"/>
        <end position="390"/>
    </location>
</feature>
<evidence type="ECO:0000256" key="1">
    <source>
        <dbReference type="ARBA" id="ARBA00022729"/>
    </source>
</evidence>
<dbReference type="Gene3D" id="3.40.190.10">
    <property type="entry name" value="Periplasmic binding protein-like II"/>
    <property type="match status" value="2"/>
</dbReference>
<dbReference type="RefSeq" id="WP_002576869.1">
    <property type="nucleotide sequence ID" value="NZ_BAABZS010000001.1"/>
</dbReference>
<evidence type="ECO:0000256" key="3">
    <source>
        <dbReference type="SAM" id="SignalP"/>
    </source>
</evidence>
<feature type="signal peptide" evidence="3">
    <location>
        <begin position="1"/>
        <end position="19"/>
    </location>
</feature>
<feature type="compositionally biased region" description="Basic and acidic residues" evidence="2">
    <location>
        <begin position="62"/>
        <end position="72"/>
    </location>
</feature>
<feature type="region of interest" description="Disordered" evidence="2">
    <location>
        <begin position="24"/>
        <end position="77"/>
    </location>
</feature>
<sequence>MRKKIVALLMALTMVPALAACGSSNGTGNNTTGNNTAGAPAESQTGETTAARENEVGSQGETKAETNAESKAEAPALSGTMKVVATSENYVTLFDKFTEDTGVKVELLSMSSGEVLSKLRAEGGTPSADLWFGGGIDAFMSAKDDGLLEQVTFDASVDLAEDFKDPEGYWYSKGITIVGFLLNDGLMEELNIEAPASWDDLLKAEYEGEIIMSNPAVSGTNYAVVNALLQAKGEEGGWSYFEGLNKNIAYYAKRGSDPKNKVTTDEYAIGITYIDGTIESLLDEYDVSIVYPADGIPWVPEGVAAFKNAENTDAAKYFIEWLFSSDENLRMLAEIDQKNSIKTIKPSLEGLDLGYDTGMLMKEDLSLFGEKRTEILEHFEALMGDKAADE</sequence>
<name>A0A6N2V8E6_9FIRM</name>
<dbReference type="PIRSF" id="PIRSF002825">
    <property type="entry name" value="CfbpA"/>
    <property type="match status" value="1"/>
</dbReference>
<feature type="compositionally biased region" description="Low complexity" evidence="2">
    <location>
        <begin position="24"/>
        <end position="39"/>
    </location>
</feature>